<dbReference type="InterPro" id="IPR052700">
    <property type="entry name" value="Carb_kinase_PfkB-like"/>
</dbReference>
<dbReference type="PANTHER" id="PTHR43320">
    <property type="entry name" value="SUGAR KINASE"/>
    <property type="match status" value="1"/>
</dbReference>
<dbReference type="Gene3D" id="3.40.1190.20">
    <property type="match status" value="1"/>
</dbReference>
<dbReference type="EMBL" id="CP073084">
    <property type="protein sequence ID" value="QUE54251.1"/>
    <property type="molecule type" value="Genomic_DNA"/>
</dbReference>
<keyword evidence="2" id="KW-0808">Transferase</keyword>
<proteinExistence type="inferred from homology"/>
<accession>A0ABX7YKB0</accession>
<keyword evidence="3 5" id="KW-0418">Kinase</keyword>
<dbReference type="InterPro" id="IPR011611">
    <property type="entry name" value="PfkB_dom"/>
</dbReference>
<feature type="domain" description="Carbohydrate kinase PfkB" evidence="4">
    <location>
        <begin position="1"/>
        <end position="317"/>
    </location>
</feature>
<dbReference type="Proteomes" id="UP000677616">
    <property type="component" value="Chromosome"/>
</dbReference>
<reference evidence="5 6" key="1">
    <citation type="submission" date="2021-04" db="EMBL/GenBank/DDBJ databases">
        <title>Complete genome sequence of a novel Streptococcus species.</title>
        <authorList>
            <person name="Teng J.L.L."/>
        </authorList>
    </citation>
    <scope>NUCLEOTIDE SEQUENCE [LARGE SCALE GENOMIC DNA]</scope>
    <source>
        <strain evidence="5 6">HKU75</strain>
    </source>
</reference>
<dbReference type="PANTHER" id="PTHR43320:SF2">
    <property type="entry name" value="2-DEHYDRO-3-DEOXYGLUCONOKINASE_2-DEHYDRO-3-DEOXYGALACTONOKINASE"/>
    <property type="match status" value="1"/>
</dbReference>
<evidence type="ECO:0000256" key="2">
    <source>
        <dbReference type="ARBA" id="ARBA00022679"/>
    </source>
</evidence>
<evidence type="ECO:0000256" key="3">
    <source>
        <dbReference type="ARBA" id="ARBA00022777"/>
    </source>
</evidence>
<organism evidence="5 6">
    <name type="scientific">Streptococcus oriscaviae</name>
    <dbReference type="NCBI Taxonomy" id="2781599"/>
    <lineage>
        <taxon>Bacteria</taxon>
        <taxon>Bacillati</taxon>
        <taxon>Bacillota</taxon>
        <taxon>Bacilli</taxon>
        <taxon>Lactobacillales</taxon>
        <taxon>Streptococcaceae</taxon>
        <taxon>Streptococcus</taxon>
    </lineage>
</organism>
<dbReference type="Pfam" id="PF00294">
    <property type="entry name" value="PfkB"/>
    <property type="match status" value="1"/>
</dbReference>
<dbReference type="SUPFAM" id="SSF53613">
    <property type="entry name" value="Ribokinase-like"/>
    <property type="match status" value="1"/>
</dbReference>
<sequence length="333" mass="37204">MKKVLLIGEPLIRITPTNYQEIADGVESRLFFGGSEINIACGLQGFGCQTKLLTALPQGQLGERFLAFLTGRGIDTSTIQRVGERIGLYYMETGFGCRPSQVYYDRSQSSLAAIQISQLDMDDLFSDVAMVHFSGITLAVDPAVTLWLKPVLEEAKKRQLPISIDLNWRSKMIGQKEAKKLFSEFAAYADYCFGIEPIMVDESDWKMFKKDGAERCDIEKRMSALKKVYGFQAVFHTVRQLDNQGINHYRAYGLAEKFSCSVELTTQVLQRIGSGDAFVAGALYQLLEEASLEEMLDFAVASGVYKCSLEGDQMMQPAAKVRTLLDGKNELLR</sequence>
<dbReference type="InterPro" id="IPR029056">
    <property type="entry name" value="Ribokinase-like"/>
</dbReference>
<protein>
    <submittedName>
        <fullName evidence="5">Sugar kinase</fullName>
    </submittedName>
</protein>
<gene>
    <name evidence="5" type="ORF">INT76_10630</name>
</gene>
<evidence type="ECO:0000313" key="5">
    <source>
        <dbReference type="EMBL" id="QUE54251.1"/>
    </source>
</evidence>
<evidence type="ECO:0000259" key="4">
    <source>
        <dbReference type="Pfam" id="PF00294"/>
    </source>
</evidence>
<evidence type="ECO:0000313" key="6">
    <source>
        <dbReference type="Proteomes" id="UP000677616"/>
    </source>
</evidence>
<dbReference type="GO" id="GO:0016301">
    <property type="term" value="F:kinase activity"/>
    <property type="evidence" value="ECO:0007669"/>
    <property type="project" value="UniProtKB-KW"/>
</dbReference>
<name>A0ABX7YKB0_9STRE</name>
<comment type="similarity">
    <text evidence="1">Belongs to the carbohydrate kinase PfkB family.</text>
</comment>
<keyword evidence="6" id="KW-1185">Reference proteome</keyword>
<evidence type="ECO:0000256" key="1">
    <source>
        <dbReference type="ARBA" id="ARBA00010688"/>
    </source>
</evidence>
<dbReference type="CDD" id="cd01166">
    <property type="entry name" value="KdgK"/>
    <property type="match status" value="1"/>
</dbReference>
<dbReference type="RefSeq" id="WP_212570669.1">
    <property type="nucleotide sequence ID" value="NZ_CP073084.1"/>
</dbReference>